<feature type="repeat" description="RCC1" evidence="3">
    <location>
        <begin position="143"/>
        <end position="196"/>
    </location>
</feature>
<evidence type="ECO:0000313" key="7">
    <source>
        <dbReference type="Proteomes" id="UP000014760"/>
    </source>
</evidence>
<evidence type="ECO:0000256" key="3">
    <source>
        <dbReference type="PROSITE-ProRule" id="PRU00235"/>
    </source>
</evidence>
<dbReference type="Pfam" id="PF00415">
    <property type="entry name" value="RCC1"/>
    <property type="match status" value="3"/>
</dbReference>
<reference evidence="6" key="3">
    <citation type="submission" date="2015-06" db="UniProtKB">
        <authorList>
            <consortium name="EnsemblMetazoa"/>
        </authorList>
    </citation>
    <scope>IDENTIFICATION</scope>
</reference>
<dbReference type="PROSITE" id="PS50097">
    <property type="entry name" value="BTB"/>
    <property type="match status" value="2"/>
</dbReference>
<gene>
    <name evidence="5" type="ORF">CAPTEDRAFT_128118</name>
</gene>
<dbReference type="STRING" id="283909.R7TSY2"/>
<sequence length="932" mass="103969">MATALERECGPKCRSKQHALQMNASVTKGSFLQCQIFFSTCYNVTNNTDTQGRNVLHLAASCGQHVLMKWLIEGKKMDVNARDLEHGWTALHRSLFYGQLAAARLLIQHNANLTLRDKEGFTAFDVAMSDRLPHVTFEKSGLQEVYTWGDNANFTLGHEKEQRKKHPERIEYFGRHGISIKQVLMCKYHSVYLSTAGHVYTCGHGRGGRLGHGNEQTILAPKLIEAVKQEECILVSASNDHTVMLMQSGKVFSCGLNAYSQLGHSTSGACLTPKMVRMKSNSSPLLKGHQIIGVIARKFHTVLYTQEAVFTFGLNAGQLGKIYNVLGEEIVSQPRLVAAFNHPDIRIKLVSASDAATIVTTGKGDLYALHEYQCRRIASKLLDLVQLSVVGGNLDHRVAVELLRDSGGSDLLIVLRNLSGNVYCWRTSHPVLHRVVWSIKRPLSVKEVAVSVHQLVFVTTEGDAFSTSLSQLRSRSSPVKAKVVAVQSHNSSESMSLTDLVNRENIVEAKVHRIPLVHRATAIAIDRNGVNLAVLQVHPNASITQIPMYGGSVMMQQMKTLLNEADLTDSIHDCVLQVGTQRVPAHAYILAMKSEYFRRYFEKTPPSQNNPIIVKCSQNLLSQLVQYFYTDTCDLLTPGFLWQPDDEEAEQEEEVVEESTTVLSAKSRKKAAFEVYKEMKEREPLVKPPQPVNAQGRLVQVATELGIGGLVHRLKFVKLQKGVVANIPGKLLPQPKIRWDHSKLPELCDVWLKCDDDQVVTCHKCILVARVEYFHSMLSTGWIESGSHEPLSLPIPSDILKVVLNYLYCDELVGNKVLNDAEMLCNVLVVADQMLIVRLKELCEVHLSALVNLKNACELLEFASTYTALQLRDTCQQFIAINLATLLESGSLDLLSDDVIDELSDAYREMVPGVDRRRIESFDGYPSRAYLQ</sequence>
<organism evidence="5">
    <name type="scientific">Capitella teleta</name>
    <name type="common">Polychaete worm</name>
    <dbReference type="NCBI Taxonomy" id="283909"/>
    <lineage>
        <taxon>Eukaryota</taxon>
        <taxon>Metazoa</taxon>
        <taxon>Spiralia</taxon>
        <taxon>Lophotrochozoa</taxon>
        <taxon>Annelida</taxon>
        <taxon>Polychaeta</taxon>
        <taxon>Sedentaria</taxon>
        <taxon>Scolecida</taxon>
        <taxon>Capitellidae</taxon>
        <taxon>Capitella</taxon>
    </lineage>
</organism>
<dbReference type="CDD" id="cd18500">
    <property type="entry name" value="BACK_IBtk"/>
    <property type="match status" value="1"/>
</dbReference>
<dbReference type="Pfam" id="PF12796">
    <property type="entry name" value="Ank_2"/>
    <property type="match status" value="1"/>
</dbReference>
<dbReference type="SUPFAM" id="SSF54695">
    <property type="entry name" value="POZ domain"/>
    <property type="match status" value="2"/>
</dbReference>
<dbReference type="EnsemblMetazoa" id="CapteT128118">
    <property type="protein sequence ID" value="CapteP128118"/>
    <property type="gene ID" value="CapteG128118"/>
</dbReference>
<name>R7TSY2_CAPTE</name>
<accession>R7TSY2</accession>
<evidence type="ECO:0000313" key="5">
    <source>
        <dbReference type="EMBL" id="ELT94596.1"/>
    </source>
</evidence>
<feature type="repeat" description="ANK" evidence="2">
    <location>
        <begin position="86"/>
        <end position="118"/>
    </location>
</feature>
<dbReference type="AlphaFoldDB" id="R7TSY2"/>
<dbReference type="PROSITE" id="PS50297">
    <property type="entry name" value="ANK_REP_REGION"/>
    <property type="match status" value="1"/>
</dbReference>
<dbReference type="PROSITE" id="PS50012">
    <property type="entry name" value="RCC1_3"/>
    <property type="match status" value="3"/>
</dbReference>
<dbReference type="Pfam" id="PF00651">
    <property type="entry name" value="BTB"/>
    <property type="match status" value="2"/>
</dbReference>
<dbReference type="SMART" id="SM00225">
    <property type="entry name" value="BTB"/>
    <property type="match status" value="2"/>
</dbReference>
<evidence type="ECO:0000313" key="6">
    <source>
        <dbReference type="EnsemblMetazoa" id="CapteP128118"/>
    </source>
</evidence>
<dbReference type="FunCoup" id="R7TSY2">
    <property type="interactions" value="471"/>
</dbReference>
<evidence type="ECO:0000256" key="2">
    <source>
        <dbReference type="PROSITE-ProRule" id="PRU00023"/>
    </source>
</evidence>
<feature type="repeat" description="RCC1" evidence="3">
    <location>
        <begin position="249"/>
        <end position="307"/>
    </location>
</feature>
<dbReference type="PROSITE" id="PS50088">
    <property type="entry name" value="ANK_REPEAT"/>
    <property type="match status" value="1"/>
</dbReference>
<dbReference type="PANTHER" id="PTHR22872:SF2">
    <property type="entry name" value="INHIBITOR OF BRUTON TYROSINE KINASE"/>
    <property type="match status" value="1"/>
</dbReference>
<dbReference type="Gene3D" id="2.130.10.30">
    <property type="entry name" value="Regulator of chromosome condensation 1/beta-lactamase-inhibitor protein II"/>
    <property type="match status" value="1"/>
</dbReference>
<proteinExistence type="predicted"/>
<dbReference type="InterPro" id="IPR011333">
    <property type="entry name" value="SKP1/BTB/POZ_sf"/>
</dbReference>
<feature type="repeat" description="RCC1" evidence="3">
    <location>
        <begin position="197"/>
        <end position="248"/>
    </location>
</feature>
<reference evidence="5 7" key="2">
    <citation type="journal article" date="2013" name="Nature">
        <title>Insights into bilaterian evolution from three spiralian genomes.</title>
        <authorList>
            <person name="Simakov O."/>
            <person name="Marletaz F."/>
            <person name="Cho S.J."/>
            <person name="Edsinger-Gonzales E."/>
            <person name="Havlak P."/>
            <person name="Hellsten U."/>
            <person name="Kuo D.H."/>
            <person name="Larsson T."/>
            <person name="Lv J."/>
            <person name="Arendt D."/>
            <person name="Savage R."/>
            <person name="Osoegawa K."/>
            <person name="de Jong P."/>
            <person name="Grimwood J."/>
            <person name="Chapman J.A."/>
            <person name="Shapiro H."/>
            <person name="Aerts A."/>
            <person name="Otillar R.P."/>
            <person name="Terry A.Y."/>
            <person name="Boore J.L."/>
            <person name="Grigoriev I.V."/>
            <person name="Lindberg D.R."/>
            <person name="Seaver E.C."/>
            <person name="Weisblat D.A."/>
            <person name="Putnam N.H."/>
            <person name="Rokhsar D.S."/>
        </authorList>
    </citation>
    <scope>NUCLEOTIDE SEQUENCE</scope>
    <source>
        <strain evidence="5 7">I ESC-2004</strain>
    </source>
</reference>
<dbReference type="HOGENOM" id="CLU_005713_0_0_1"/>
<dbReference type="InterPro" id="IPR000408">
    <property type="entry name" value="Reg_chr_condens"/>
</dbReference>
<dbReference type="Proteomes" id="UP000014760">
    <property type="component" value="Unassembled WGS sequence"/>
</dbReference>
<dbReference type="Gene3D" id="3.30.710.10">
    <property type="entry name" value="Potassium Channel Kv1.1, Chain A"/>
    <property type="match status" value="2"/>
</dbReference>
<dbReference type="InterPro" id="IPR002110">
    <property type="entry name" value="Ankyrin_rpt"/>
</dbReference>
<dbReference type="OMA" id="CGINTDH"/>
<dbReference type="InterPro" id="IPR009091">
    <property type="entry name" value="RCC1/BLIP-II"/>
</dbReference>
<feature type="domain" description="BTB" evidence="4">
    <location>
        <begin position="572"/>
        <end position="637"/>
    </location>
</feature>
<feature type="non-terminal residue" evidence="5">
    <location>
        <position position="932"/>
    </location>
</feature>
<dbReference type="SUPFAM" id="SSF48403">
    <property type="entry name" value="Ankyrin repeat"/>
    <property type="match status" value="1"/>
</dbReference>
<feature type="domain" description="BTB" evidence="4">
    <location>
        <begin position="748"/>
        <end position="816"/>
    </location>
</feature>
<dbReference type="PRINTS" id="PR00633">
    <property type="entry name" value="RCCNDNSATION"/>
</dbReference>
<dbReference type="EMBL" id="AMQN01002493">
    <property type="status" value="NOT_ANNOTATED_CDS"/>
    <property type="molecule type" value="Genomic_DNA"/>
</dbReference>
<dbReference type="EMBL" id="KB309374">
    <property type="protein sequence ID" value="ELT94596.1"/>
    <property type="molecule type" value="Genomic_DNA"/>
</dbReference>
<evidence type="ECO:0000259" key="4">
    <source>
        <dbReference type="PROSITE" id="PS50097"/>
    </source>
</evidence>
<keyword evidence="7" id="KW-1185">Reference proteome</keyword>
<dbReference type="InterPro" id="IPR051625">
    <property type="entry name" value="Signaling_Regulatory_Domain"/>
</dbReference>
<dbReference type="SUPFAM" id="SSF50985">
    <property type="entry name" value="RCC1/BLIP-II"/>
    <property type="match status" value="1"/>
</dbReference>
<dbReference type="InterPro" id="IPR000210">
    <property type="entry name" value="BTB/POZ_dom"/>
</dbReference>
<dbReference type="InterPro" id="IPR036770">
    <property type="entry name" value="Ankyrin_rpt-contain_sf"/>
</dbReference>
<keyword evidence="2" id="KW-0040">ANK repeat</keyword>
<dbReference type="SMART" id="SM00248">
    <property type="entry name" value="ANK"/>
    <property type="match status" value="2"/>
</dbReference>
<dbReference type="OrthoDB" id="1893551at2759"/>
<keyword evidence="1" id="KW-0677">Repeat</keyword>
<dbReference type="PANTHER" id="PTHR22872">
    <property type="entry name" value="BTK-BINDING PROTEIN-RELATED"/>
    <property type="match status" value="1"/>
</dbReference>
<evidence type="ECO:0000256" key="1">
    <source>
        <dbReference type="ARBA" id="ARBA00022737"/>
    </source>
</evidence>
<dbReference type="Gene3D" id="1.25.40.20">
    <property type="entry name" value="Ankyrin repeat-containing domain"/>
    <property type="match status" value="1"/>
</dbReference>
<protein>
    <recommendedName>
        <fullName evidence="4">BTB domain-containing protein</fullName>
    </recommendedName>
</protein>
<reference evidence="7" key="1">
    <citation type="submission" date="2012-12" db="EMBL/GenBank/DDBJ databases">
        <authorList>
            <person name="Hellsten U."/>
            <person name="Grimwood J."/>
            <person name="Chapman J.A."/>
            <person name="Shapiro H."/>
            <person name="Aerts A."/>
            <person name="Otillar R.P."/>
            <person name="Terry A.Y."/>
            <person name="Boore J.L."/>
            <person name="Simakov O."/>
            <person name="Marletaz F."/>
            <person name="Cho S.-J."/>
            <person name="Edsinger-Gonzales E."/>
            <person name="Havlak P."/>
            <person name="Kuo D.-H."/>
            <person name="Larsson T."/>
            <person name="Lv J."/>
            <person name="Arendt D."/>
            <person name="Savage R."/>
            <person name="Osoegawa K."/>
            <person name="de Jong P."/>
            <person name="Lindberg D.R."/>
            <person name="Seaver E.C."/>
            <person name="Weisblat D.A."/>
            <person name="Putnam N.H."/>
            <person name="Grigoriev I.V."/>
            <person name="Rokhsar D.S."/>
        </authorList>
    </citation>
    <scope>NUCLEOTIDE SEQUENCE</scope>
    <source>
        <strain evidence="7">I ESC-2004</strain>
    </source>
</reference>